<reference evidence="3" key="1">
    <citation type="journal article" date="2020" name="bioRxiv">
        <title>Chromosome-level reference genome of the European wasp spider Argiope bruennichi: a resource for studies on range expansion and evolutionary adaptation.</title>
        <authorList>
            <person name="Sheffer M.M."/>
            <person name="Hoppe A."/>
            <person name="Krehenwinkel H."/>
            <person name="Uhl G."/>
            <person name="Kuss A.W."/>
            <person name="Jensen L."/>
            <person name="Jensen C."/>
            <person name="Gillespie R.G."/>
            <person name="Hoff K.J."/>
            <person name="Prost S."/>
        </authorList>
    </citation>
    <scope>NUCLEOTIDE SEQUENCE</scope>
</reference>
<evidence type="ECO:0000259" key="2">
    <source>
        <dbReference type="Pfam" id="PF07985"/>
    </source>
</evidence>
<dbReference type="PANTHER" id="PTHR28626:SF3">
    <property type="entry name" value="SRR1-LIKE PROTEIN"/>
    <property type="match status" value="1"/>
</dbReference>
<sequence>MDSNKFVDEDGFITVEYKGKKSIKCVIPPELQAQCQQLETTNGVFDEKKFESMVEDVRNSNFFMNFKENMLCALKNLDRNVESDSHENFIQNVETLSMNNNKMLDIVCYGLGNFASCLAARYQLAFLINLKKILLPRNICIFDPMFSYEEKRVLKNFGLTVLKENEEGKRTVLNRTIFFMPHCSIVLYNNLLWANWGKDSLSKLIIIGNSLQGYFDGWTENFFELEAVYINYASKFVTEAKIVNNFKFLDVFNTSSLHYFHIDALNEVSVKIWNDNIEPIYDDIETLKNGYF</sequence>
<comment type="similarity">
    <text evidence="1">Belongs to the SRR1 family.</text>
</comment>
<accession>A0A8T0EUL0</accession>
<dbReference type="OrthoDB" id="551431at2759"/>
<dbReference type="InterPro" id="IPR040044">
    <property type="entry name" value="SRR1L"/>
</dbReference>
<dbReference type="EMBL" id="JABXBU010001863">
    <property type="protein sequence ID" value="KAF8781424.1"/>
    <property type="molecule type" value="Genomic_DNA"/>
</dbReference>
<protein>
    <submittedName>
        <fullName evidence="3">SRR1-like protein like</fullName>
    </submittedName>
</protein>
<dbReference type="AlphaFoldDB" id="A0A8T0EUL0"/>
<name>A0A8T0EUL0_ARGBR</name>
<gene>
    <name evidence="3" type="ORF">HNY73_011818</name>
</gene>
<reference evidence="3" key="2">
    <citation type="submission" date="2020-06" db="EMBL/GenBank/DDBJ databases">
        <authorList>
            <person name="Sheffer M."/>
        </authorList>
    </citation>
    <scope>NUCLEOTIDE SEQUENCE</scope>
</reference>
<keyword evidence="4" id="KW-1185">Reference proteome</keyword>
<feature type="domain" description="SRR1-like" evidence="2">
    <location>
        <begin position="96"/>
        <end position="259"/>
    </location>
</feature>
<dbReference type="GO" id="GO:0005634">
    <property type="term" value="C:nucleus"/>
    <property type="evidence" value="ECO:0007669"/>
    <property type="project" value="TreeGrafter"/>
</dbReference>
<organism evidence="3 4">
    <name type="scientific">Argiope bruennichi</name>
    <name type="common">Wasp spider</name>
    <name type="synonym">Aranea bruennichi</name>
    <dbReference type="NCBI Taxonomy" id="94029"/>
    <lineage>
        <taxon>Eukaryota</taxon>
        <taxon>Metazoa</taxon>
        <taxon>Ecdysozoa</taxon>
        <taxon>Arthropoda</taxon>
        <taxon>Chelicerata</taxon>
        <taxon>Arachnida</taxon>
        <taxon>Araneae</taxon>
        <taxon>Araneomorphae</taxon>
        <taxon>Entelegynae</taxon>
        <taxon>Araneoidea</taxon>
        <taxon>Araneidae</taxon>
        <taxon>Argiope</taxon>
    </lineage>
</organism>
<evidence type="ECO:0000313" key="3">
    <source>
        <dbReference type="EMBL" id="KAF8781424.1"/>
    </source>
</evidence>
<dbReference type="Proteomes" id="UP000807504">
    <property type="component" value="Unassembled WGS sequence"/>
</dbReference>
<evidence type="ECO:0000256" key="1">
    <source>
        <dbReference type="ARBA" id="ARBA00009856"/>
    </source>
</evidence>
<comment type="caution">
    <text evidence="3">The sequence shown here is derived from an EMBL/GenBank/DDBJ whole genome shotgun (WGS) entry which is preliminary data.</text>
</comment>
<dbReference type="Pfam" id="PF07985">
    <property type="entry name" value="SRR1"/>
    <property type="match status" value="1"/>
</dbReference>
<dbReference type="PANTHER" id="PTHR28626">
    <property type="entry name" value="SRR1-LIKE PROTEIN"/>
    <property type="match status" value="1"/>
</dbReference>
<dbReference type="GO" id="GO:0005737">
    <property type="term" value="C:cytoplasm"/>
    <property type="evidence" value="ECO:0007669"/>
    <property type="project" value="TreeGrafter"/>
</dbReference>
<proteinExistence type="inferred from homology"/>
<dbReference type="InterPro" id="IPR012942">
    <property type="entry name" value="SRR1-like"/>
</dbReference>
<evidence type="ECO:0000313" key="4">
    <source>
        <dbReference type="Proteomes" id="UP000807504"/>
    </source>
</evidence>
<dbReference type="OMA" id="PRNICIF"/>